<protein>
    <submittedName>
        <fullName evidence="3">Uncharacterized protein</fullName>
    </submittedName>
</protein>
<dbReference type="PANTHER" id="PTHR45642">
    <property type="entry name" value="GDSL ESTERASE/LIPASE EXL3"/>
    <property type="match status" value="1"/>
</dbReference>
<organism evidence="3">
    <name type="scientific">Arundo donax</name>
    <name type="common">Giant reed</name>
    <name type="synonym">Donax arundinaceus</name>
    <dbReference type="NCBI Taxonomy" id="35708"/>
    <lineage>
        <taxon>Eukaryota</taxon>
        <taxon>Viridiplantae</taxon>
        <taxon>Streptophyta</taxon>
        <taxon>Embryophyta</taxon>
        <taxon>Tracheophyta</taxon>
        <taxon>Spermatophyta</taxon>
        <taxon>Magnoliopsida</taxon>
        <taxon>Liliopsida</taxon>
        <taxon>Poales</taxon>
        <taxon>Poaceae</taxon>
        <taxon>PACMAD clade</taxon>
        <taxon>Arundinoideae</taxon>
        <taxon>Arundineae</taxon>
        <taxon>Arundo</taxon>
    </lineage>
</organism>
<name>A0A0A9D9H1_ARUDO</name>
<dbReference type="PANTHER" id="PTHR45642:SF3">
    <property type="entry name" value="OS09G0540400 PROTEIN"/>
    <property type="match status" value="1"/>
</dbReference>
<reference evidence="3" key="2">
    <citation type="journal article" date="2015" name="Data Brief">
        <title>Shoot transcriptome of the giant reed, Arundo donax.</title>
        <authorList>
            <person name="Barrero R.A."/>
            <person name="Guerrero F.D."/>
            <person name="Moolhuijzen P."/>
            <person name="Goolsby J.A."/>
            <person name="Tidwell J."/>
            <person name="Bellgard S.E."/>
            <person name="Bellgard M.I."/>
        </authorList>
    </citation>
    <scope>NUCLEOTIDE SEQUENCE</scope>
    <source>
        <tissue evidence="3">Shoot tissue taken approximately 20 cm above the soil surface</tissue>
    </source>
</reference>
<dbReference type="InterPro" id="IPR001087">
    <property type="entry name" value="GDSL"/>
</dbReference>
<reference evidence="3" key="1">
    <citation type="submission" date="2014-09" db="EMBL/GenBank/DDBJ databases">
        <authorList>
            <person name="Magalhaes I.L.F."/>
            <person name="Oliveira U."/>
            <person name="Santos F.R."/>
            <person name="Vidigal T.H.D.A."/>
            <person name="Brescovit A.D."/>
            <person name="Santos A.J."/>
        </authorList>
    </citation>
    <scope>NUCLEOTIDE SEQUENCE</scope>
    <source>
        <tissue evidence="3">Shoot tissue taken approximately 20 cm above the soil surface</tissue>
    </source>
</reference>
<accession>A0A0A9D9H1</accession>
<evidence type="ECO:0000313" key="3">
    <source>
        <dbReference type="EMBL" id="JAD84451.1"/>
    </source>
</evidence>
<keyword evidence="2" id="KW-1133">Transmembrane helix</keyword>
<sequence>MKQLYQQGARRIAILGLPPIGCVPSQRTVAGGLASNCDPARNSAAQLFNSKLKEEIKCLQKELQCQRIGYVDIYDVLQDMITTPCNYGFDVSSRGCCGTGDFEVSILCNQLTATTCPDDRTYVFWDSFHPTERAYEIMVDYLYPRYVEKLLSYYEGLVLMMTSLAADLLLVIPSLPNVYDYEVAISSVVTI</sequence>
<dbReference type="AlphaFoldDB" id="A0A0A9D9H1"/>
<dbReference type="Gene3D" id="3.40.50.1110">
    <property type="entry name" value="SGNH hydrolase"/>
    <property type="match status" value="1"/>
</dbReference>
<evidence type="ECO:0000256" key="2">
    <source>
        <dbReference type="SAM" id="Phobius"/>
    </source>
</evidence>
<feature type="transmembrane region" description="Helical" evidence="2">
    <location>
        <begin position="151"/>
        <end position="172"/>
    </location>
</feature>
<dbReference type="EMBL" id="GBRH01213444">
    <property type="protein sequence ID" value="JAD84451.1"/>
    <property type="molecule type" value="Transcribed_RNA"/>
</dbReference>
<keyword evidence="2" id="KW-0812">Transmembrane</keyword>
<dbReference type="InterPro" id="IPR036514">
    <property type="entry name" value="SGNH_hydro_sf"/>
</dbReference>
<proteinExistence type="inferred from homology"/>
<comment type="similarity">
    <text evidence="1">Belongs to the 'GDSL' lipolytic enzyme family.</text>
</comment>
<evidence type="ECO:0000256" key="1">
    <source>
        <dbReference type="ARBA" id="ARBA00008668"/>
    </source>
</evidence>
<dbReference type="SUPFAM" id="SSF52266">
    <property type="entry name" value="SGNH hydrolase"/>
    <property type="match status" value="1"/>
</dbReference>
<dbReference type="Pfam" id="PF00657">
    <property type="entry name" value="Lipase_GDSL"/>
    <property type="match status" value="1"/>
</dbReference>
<dbReference type="GO" id="GO:0016788">
    <property type="term" value="F:hydrolase activity, acting on ester bonds"/>
    <property type="evidence" value="ECO:0007669"/>
    <property type="project" value="InterPro"/>
</dbReference>
<keyword evidence="2" id="KW-0472">Membrane</keyword>
<dbReference type="InterPro" id="IPR050592">
    <property type="entry name" value="GDSL_lipolytic_enzyme"/>
</dbReference>